<evidence type="ECO:0000313" key="7">
    <source>
        <dbReference type="Proteomes" id="UP000823914"/>
    </source>
</evidence>
<keyword evidence="6" id="KW-0378">Hydrolase</keyword>
<dbReference type="GO" id="GO:0003677">
    <property type="term" value="F:DNA binding"/>
    <property type="evidence" value="ECO:0007669"/>
    <property type="project" value="UniProtKB-KW"/>
</dbReference>
<evidence type="ECO:0000256" key="4">
    <source>
        <dbReference type="SAM" id="Coils"/>
    </source>
</evidence>
<accession>A0A9E2L4Q0</accession>
<keyword evidence="2" id="KW-0680">Restriction system</keyword>
<evidence type="ECO:0000259" key="5">
    <source>
        <dbReference type="Pfam" id="PF01420"/>
    </source>
</evidence>
<keyword evidence="3" id="KW-0238">DNA-binding</keyword>
<keyword evidence="4" id="KW-0175">Coiled coil</keyword>
<sequence>MNIAHLKAKILDLAVRGKLTEQRPEEGSAEELLERIREEKQRLIAEGKLKKEKPLPEITEDEIPFNIPAGWKWVRLGEIGTWQAGCTPDTTRKDFYENGTIPWINSADLTDGYIDTITHYVTEKAFAEKKMRLNKTGAVCVAMYGATIGKTGILTVDATTNQAVCVCNLLSSMDSKYLFYFLQFHKPFFVMKGFGGAQPNISKEKIENTPFPLPPLAEQKRIVEKIEAIFKQADIIEENRLALKTAVRHTKSRVLDLAIRGKLTEQRPEEGSAEELLERIREEKQRRIAEGKLKKEKPLPEITEEEIPFDIPAGWKWVRLGSYLDVRDGTHDSPKYYSQGIPFVTAKNLRNGEIDFSTCSYISESDHRKFSERSFVEDGDILMAMIGSIGNPVIVKKDRNFSIKNVLLLKRYALEYTNMKYVYYFFYYMQDILGKNARGGVQRFVGLNSFRELLFPLPPLAEQKRIVEKIEQIFDTLDTIEKAVE</sequence>
<comment type="similarity">
    <text evidence="1">Belongs to the type-I restriction system S methylase family.</text>
</comment>
<dbReference type="Proteomes" id="UP000823914">
    <property type="component" value="Unassembled WGS sequence"/>
</dbReference>
<evidence type="ECO:0000256" key="1">
    <source>
        <dbReference type="ARBA" id="ARBA00010923"/>
    </source>
</evidence>
<gene>
    <name evidence="6" type="ORF">IAA16_08855</name>
</gene>
<proteinExistence type="inferred from homology"/>
<feature type="domain" description="Type I restriction modification DNA specificity" evidence="5">
    <location>
        <begin position="313"/>
        <end position="481"/>
    </location>
</feature>
<organism evidence="6 7">
    <name type="scientific">Candidatus Treponema excrementipullorum</name>
    <dbReference type="NCBI Taxonomy" id="2838768"/>
    <lineage>
        <taxon>Bacteria</taxon>
        <taxon>Pseudomonadati</taxon>
        <taxon>Spirochaetota</taxon>
        <taxon>Spirochaetia</taxon>
        <taxon>Spirochaetales</taxon>
        <taxon>Treponemataceae</taxon>
        <taxon>Treponema</taxon>
    </lineage>
</organism>
<evidence type="ECO:0000256" key="3">
    <source>
        <dbReference type="ARBA" id="ARBA00023125"/>
    </source>
</evidence>
<keyword evidence="6" id="KW-0255">Endonuclease</keyword>
<feature type="domain" description="Type I restriction modification DNA specificity" evidence="5">
    <location>
        <begin position="68"/>
        <end position="240"/>
    </location>
</feature>
<evidence type="ECO:0000256" key="2">
    <source>
        <dbReference type="ARBA" id="ARBA00022747"/>
    </source>
</evidence>
<dbReference type="InterPro" id="IPR051212">
    <property type="entry name" value="Type-I_RE_S_subunit"/>
</dbReference>
<dbReference type="PANTHER" id="PTHR43140">
    <property type="entry name" value="TYPE-1 RESTRICTION ENZYME ECOKI SPECIFICITY PROTEIN"/>
    <property type="match status" value="1"/>
</dbReference>
<reference evidence="6" key="2">
    <citation type="submission" date="2021-04" db="EMBL/GenBank/DDBJ databases">
        <authorList>
            <person name="Gilroy R."/>
        </authorList>
    </citation>
    <scope>NUCLEOTIDE SEQUENCE</scope>
    <source>
        <strain evidence="6">Gambia15-2214</strain>
    </source>
</reference>
<evidence type="ECO:0000313" key="6">
    <source>
        <dbReference type="EMBL" id="MBU3850661.1"/>
    </source>
</evidence>
<dbReference type="EMBL" id="JAHLFV010000205">
    <property type="protein sequence ID" value="MBU3850661.1"/>
    <property type="molecule type" value="Genomic_DNA"/>
</dbReference>
<reference evidence="6" key="1">
    <citation type="journal article" date="2021" name="PeerJ">
        <title>Extensive microbial diversity within the chicken gut microbiome revealed by metagenomics and culture.</title>
        <authorList>
            <person name="Gilroy R."/>
            <person name="Ravi A."/>
            <person name="Getino M."/>
            <person name="Pursley I."/>
            <person name="Horton D.L."/>
            <person name="Alikhan N.F."/>
            <person name="Baker D."/>
            <person name="Gharbi K."/>
            <person name="Hall N."/>
            <person name="Watson M."/>
            <person name="Adriaenssens E.M."/>
            <person name="Foster-Nyarko E."/>
            <person name="Jarju S."/>
            <person name="Secka A."/>
            <person name="Antonio M."/>
            <person name="Oren A."/>
            <person name="Chaudhuri R.R."/>
            <person name="La Ragione R."/>
            <person name="Hildebrand F."/>
            <person name="Pallen M.J."/>
        </authorList>
    </citation>
    <scope>NUCLEOTIDE SEQUENCE</scope>
    <source>
        <strain evidence="6">Gambia15-2214</strain>
    </source>
</reference>
<name>A0A9E2L4Q0_9SPIR</name>
<feature type="coiled-coil region" evidence="4">
    <location>
        <begin position="26"/>
        <end position="53"/>
    </location>
</feature>
<dbReference type="CDD" id="cd17246">
    <property type="entry name" value="RMtype1_S_SonII-TRD2-CR2_like"/>
    <property type="match status" value="1"/>
</dbReference>
<dbReference type="CDD" id="cd17515">
    <property type="entry name" value="RMtype1_S_MjaORF132P_Sau1132ORF3780P-TRD1-CR1_like"/>
    <property type="match status" value="1"/>
</dbReference>
<dbReference type="AlphaFoldDB" id="A0A9E2L4Q0"/>
<comment type="caution">
    <text evidence="6">The sequence shown here is derived from an EMBL/GenBank/DDBJ whole genome shotgun (WGS) entry which is preliminary data.</text>
</comment>
<protein>
    <submittedName>
        <fullName evidence="6">Restriction endonuclease subunit S</fullName>
    </submittedName>
</protein>
<dbReference type="InterPro" id="IPR044946">
    <property type="entry name" value="Restrct_endonuc_typeI_TRD_sf"/>
</dbReference>
<dbReference type="InterPro" id="IPR000055">
    <property type="entry name" value="Restrct_endonuc_typeI_TRD"/>
</dbReference>
<keyword evidence="6" id="KW-0540">Nuclease</keyword>
<dbReference type="GO" id="GO:0009307">
    <property type="term" value="P:DNA restriction-modification system"/>
    <property type="evidence" value="ECO:0007669"/>
    <property type="project" value="UniProtKB-KW"/>
</dbReference>
<dbReference type="PANTHER" id="PTHR43140:SF1">
    <property type="entry name" value="TYPE I RESTRICTION ENZYME ECOKI SPECIFICITY SUBUNIT"/>
    <property type="match status" value="1"/>
</dbReference>
<dbReference type="SUPFAM" id="SSF116734">
    <property type="entry name" value="DNA methylase specificity domain"/>
    <property type="match status" value="2"/>
</dbReference>
<dbReference type="Gene3D" id="3.90.220.20">
    <property type="entry name" value="DNA methylase specificity domains"/>
    <property type="match status" value="2"/>
</dbReference>
<dbReference type="Pfam" id="PF01420">
    <property type="entry name" value="Methylase_S"/>
    <property type="match status" value="2"/>
</dbReference>
<dbReference type="GO" id="GO:0004519">
    <property type="term" value="F:endonuclease activity"/>
    <property type="evidence" value="ECO:0007669"/>
    <property type="project" value="UniProtKB-KW"/>
</dbReference>